<keyword evidence="1" id="KW-0408">Iron</keyword>
<gene>
    <name evidence="3" type="ORF">ED312_19930</name>
</gene>
<keyword evidence="4" id="KW-1185">Reference proteome</keyword>
<name>A0A3N0DR13_SINP1</name>
<sequence length="239" mass="27487">MTPENLFPKAGPSDWEQITRNLNEKGYALIPGWLTEEQCRTLIENYNETSAYRKTVVMERYRFGMGEYKYFDYPLPRIVQTTREEIYPKLVPVANLWMKVLGTDVRFPGTHPELQQQCHENGQLKPTPLILKYGPGGYNTLHQDLYGDVFFPLQAVLFLNQAGSDYDGGEFVLTEQVPRAQSRAIVLRPGKGDMLIFTTNFRPARGKKGYYRIHMRHGVSEVTRGERHTLGIIFHDAVS</sequence>
<keyword evidence="1" id="KW-0560">Oxidoreductase</keyword>
<dbReference type="OrthoDB" id="9781972at2"/>
<dbReference type="GO" id="GO:0016491">
    <property type="term" value="F:oxidoreductase activity"/>
    <property type="evidence" value="ECO:0007669"/>
    <property type="project" value="UniProtKB-KW"/>
</dbReference>
<protein>
    <submittedName>
        <fullName evidence="3">Prolyl 4-hydroxylase subunit alpha</fullName>
    </submittedName>
</protein>
<keyword evidence="1" id="KW-0479">Metal-binding</keyword>
<dbReference type="InterPro" id="IPR018655">
    <property type="entry name" value="DUF2086"/>
</dbReference>
<organism evidence="3 4">
    <name type="scientific">Sinomicrobium pectinilyticum</name>
    <dbReference type="NCBI Taxonomy" id="1084421"/>
    <lineage>
        <taxon>Bacteria</taxon>
        <taxon>Pseudomonadati</taxon>
        <taxon>Bacteroidota</taxon>
        <taxon>Flavobacteriia</taxon>
        <taxon>Flavobacteriales</taxon>
        <taxon>Flavobacteriaceae</taxon>
        <taxon>Sinomicrobium</taxon>
    </lineage>
</organism>
<proteinExistence type="inferred from homology"/>
<dbReference type="Proteomes" id="UP000267469">
    <property type="component" value="Unassembled WGS sequence"/>
</dbReference>
<dbReference type="Pfam" id="PF09859">
    <property type="entry name" value="Oxygenase-NA"/>
    <property type="match status" value="1"/>
</dbReference>
<evidence type="ECO:0000313" key="4">
    <source>
        <dbReference type="Proteomes" id="UP000267469"/>
    </source>
</evidence>
<dbReference type="PROSITE" id="PS51471">
    <property type="entry name" value="FE2OG_OXY"/>
    <property type="match status" value="1"/>
</dbReference>
<dbReference type="Gene3D" id="2.60.120.620">
    <property type="entry name" value="q2cbj1_9rhob like domain"/>
    <property type="match status" value="1"/>
</dbReference>
<comment type="similarity">
    <text evidence="1">Belongs to the iron/ascorbate-dependent oxidoreductase family.</text>
</comment>
<feature type="domain" description="Fe2OG dioxygenase" evidence="2">
    <location>
        <begin position="124"/>
        <end position="237"/>
    </location>
</feature>
<evidence type="ECO:0000313" key="3">
    <source>
        <dbReference type="EMBL" id="RNL78069.1"/>
    </source>
</evidence>
<reference evidence="3 4" key="1">
    <citation type="submission" date="2018-10" db="EMBL/GenBank/DDBJ databases">
        <title>Sinomicrobium pectinilyticum sp. nov., a pectinase-producing bacterium isolated from alkaline and saline soil, and emended description of the genus Sinomicrobium.</title>
        <authorList>
            <person name="Cheng B."/>
            <person name="Li C."/>
            <person name="Lai Q."/>
            <person name="Du M."/>
            <person name="Shao Z."/>
            <person name="Xu P."/>
            <person name="Yang C."/>
        </authorList>
    </citation>
    <scope>NUCLEOTIDE SEQUENCE [LARGE SCALE GENOMIC DNA]</scope>
    <source>
        <strain evidence="3 4">5DNS001</strain>
    </source>
</reference>
<dbReference type="GO" id="GO:0046872">
    <property type="term" value="F:metal ion binding"/>
    <property type="evidence" value="ECO:0007669"/>
    <property type="project" value="UniProtKB-KW"/>
</dbReference>
<evidence type="ECO:0000259" key="2">
    <source>
        <dbReference type="PROSITE" id="PS51471"/>
    </source>
</evidence>
<dbReference type="AlphaFoldDB" id="A0A3N0DR13"/>
<dbReference type="RefSeq" id="WP_123217789.1">
    <property type="nucleotide sequence ID" value="NZ_RJTM01000138.1"/>
</dbReference>
<accession>A0A3N0DR13</accession>
<dbReference type="EMBL" id="RJTM01000138">
    <property type="protein sequence ID" value="RNL78069.1"/>
    <property type="molecule type" value="Genomic_DNA"/>
</dbReference>
<comment type="caution">
    <text evidence="3">The sequence shown here is derived from an EMBL/GenBank/DDBJ whole genome shotgun (WGS) entry which is preliminary data.</text>
</comment>
<dbReference type="InterPro" id="IPR005123">
    <property type="entry name" value="Oxoglu/Fe-dep_dioxygenase_dom"/>
</dbReference>
<evidence type="ECO:0000256" key="1">
    <source>
        <dbReference type="RuleBase" id="RU003682"/>
    </source>
</evidence>